<dbReference type="InterPro" id="IPR008984">
    <property type="entry name" value="SMAD_FHA_dom_sf"/>
</dbReference>
<dbReference type="InterPro" id="IPR025999">
    <property type="entry name" value="MCRS_N"/>
</dbReference>
<evidence type="ECO:0000313" key="4">
    <source>
        <dbReference type="Proteomes" id="UP001152888"/>
    </source>
</evidence>
<name>A0A9P0K6R2_ACAOB</name>
<reference evidence="3" key="1">
    <citation type="submission" date="2022-03" db="EMBL/GenBank/DDBJ databases">
        <authorList>
            <person name="Sayadi A."/>
        </authorList>
    </citation>
    <scope>NUCLEOTIDE SEQUENCE</scope>
</reference>
<dbReference type="AlphaFoldDB" id="A0A9P0K6R2"/>
<dbReference type="GO" id="GO:0002151">
    <property type="term" value="F:G-quadruplex RNA binding"/>
    <property type="evidence" value="ECO:0007669"/>
    <property type="project" value="InterPro"/>
</dbReference>
<dbReference type="SUPFAM" id="SSF49879">
    <property type="entry name" value="SMAD/FHA domain"/>
    <property type="match status" value="1"/>
</dbReference>
<dbReference type="GO" id="GO:0045944">
    <property type="term" value="P:positive regulation of transcription by RNA polymerase II"/>
    <property type="evidence" value="ECO:0007669"/>
    <property type="project" value="TreeGrafter"/>
</dbReference>
<feature type="region of interest" description="Disordered" evidence="1">
    <location>
        <begin position="59"/>
        <end position="125"/>
    </location>
</feature>
<dbReference type="PANTHER" id="PTHR13233">
    <property type="entry name" value="MICROSPHERULE PROTEIN 1"/>
    <property type="match status" value="1"/>
</dbReference>
<protein>
    <recommendedName>
        <fullName evidence="2">FHA domain-containing protein</fullName>
    </recommendedName>
</protein>
<dbReference type="GO" id="GO:0044545">
    <property type="term" value="C:NSL complex"/>
    <property type="evidence" value="ECO:0007669"/>
    <property type="project" value="TreeGrafter"/>
</dbReference>
<dbReference type="InterPro" id="IPR037912">
    <property type="entry name" value="MCRS1"/>
</dbReference>
<evidence type="ECO:0000259" key="2">
    <source>
        <dbReference type="PROSITE" id="PS50006"/>
    </source>
</evidence>
<evidence type="ECO:0000313" key="3">
    <source>
        <dbReference type="EMBL" id="CAH1968842.1"/>
    </source>
</evidence>
<dbReference type="PANTHER" id="PTHR13233:SF0">
    <property type="entry name" value="MICROSPHERULE PROTEIN 1"/>
    <property type="match status" value="1"/>
</dbReference>
<evidence type="ECO:0000256" key="1">
    <source>
        <dbReference type="SAM" id="MobiDB-lite"/>
    </source>
</evidence>
<dbReference type="SMART" id="SM00240">
    <property type="entry name" value="FHA"/>
    <property type="match status" value="1"/>
</dbReference>
<sequence>MNITTEAELIHPSVDYALTPQSHLDSAEVSRRRSSNRSIKRKKFDDELVEYSLGMPGVSNIKAPRGRIQSAHSEYTVPSPATPPVVPPAPVVQPHLDPRRKHISKSLPGSSKRNKKGRQASQFTTKDLGRWKPIDDLALIIGVQQTNDLRTVHLGTKFSCKFTVQELQQRWYALLYDQAVSRVAVTAIRNLHPDMIAAVQDKALWSLQEEEILGTIKSNANPAPTLESFAELLSQHADVFYTGRTAASLMRHWQTLRQYHLLSDQAPPASTVAAGLGKAVLTFNDAEETVHDSELSEPPDEQLERELKLQQRRNIKEIRQLENEVGRWNVLVDSVTGVCPGELDGQTLAVLRGRMVRYLMRSREISIGRQGKGHQVDIDLSLEGPAHKVSRRQGTLRLRNTGEFYLSSEGKRPIFVDGRPIAAGNKVRLYDNAVVEIACLRFIFIINHDLIRAIHNESVRYNLPP</sequence>
<dbReference type="Gene3D" id="2.60.200.20">
    <property type="match status" value="1"/>
</dbReference>
<dbReference type="OrthoDB" id="10262769at2759"/>
<keyword evidence="4" id="KW-1185">Reference proteome</keyword>
<feature type="compositionally biased region" description="Pro residues" evidence="1">
    <location>
        <begin position="80"/>
        <end position="91"/>
    </location>
</feature>
<proteinExistence type="predicted"/>
<dbReference type="Proteomes" id="UP001152888">
    <property type="component" value="Unassembled WGS sequence"/>
</dbReference>
<dbReference type="CDD" id="cd22687">
    <property type="entry name" value="FHA_MCRS1"/>
    <property type="match status" value="1"/>
</dbReference>
<dbReference type="InterPro" id="IPR000253">
    <property type="entry name" value="FHA_dom"/>
</dbReference>
<dbReference type="EMBL" id="CAKOFQ010006757">
    <property type="protein sequence ID" value="CAH1968842.1"/>
    <property type="molecule type" value="Genomic_DNA"/>
</dbReference>
<accession>A0A9P0K6R2</accession>
<comment type="caution">
    <text evidence="3">The sequence shown here is derived from an EMBL/GenBank/DDBJ whole genome shotgun (WGS) entry which is preliminary data.</text>
</comment>
<dbReference type="Pfam" id="PF13325">
    <property type="entry name" value="MCRS_N"/>
    <property type="match status" value="1"/>
</dbReference>
<gene>
    <name evidence="3" type="ORF">ACAOBT_LOCUS8097</name>
</gene>
<feature type="domain" description="FHA" evidence="2">
    <location>
        <begin position="365"/>
        <end position="421"/>
    </location>
</feature>
<dbReference type="GO" id="GO:0031011">
    <property type="term" value="C:Ino80 complex"/>
    <property type="evidence" value="ECO:0007669"/>
    <property type="project" value="InterPro"/>
</dbReference>
<dbReference type="Pfam" id="PF00498">
    <property type="entry name" value="FHA"/>
    <property type="match status" value="1"/>
</dbReference>
<organism evidence="3 4">
    <name type="scientific">Acanthoscelides obtectus</name>
    <name type="common">Bean weevil</name>
    <name type="synonym">Bruchus obtectus</name>
    <dbReference type="NCBI Taxonomy" id="200917"/>
    <lineage>
        <taxon>Eukaryota</taxon>
        <taxon>Metazoa</taxon>
        <taxon>Ecdysozoa</taxon>
        <taxon>Arthropoda</taxon>
        <taxon>Hexapoda</taxon>
        <taxon>Insecta</taxon>
        <taxon>Pterygota</taxon>
        <taxon>Neoptera</taxon>
        <taxon>Endopterygota</taxon>
        <taxon>Coleoptera</taxon>
        <taxon>Polyphaga</taxon>
        <taxon>Cucujiformia</taxon>
        <taxon>Chrysomeloidea</taxon>
        <taxon>Chrysomelidae</taxon>
        <taxon>Bruchinae</taxon>
        <taxon>Bruchini</taxon>
        <taxon>Acanthoscelides</taxon>
    </lineage>
</organism>
<dbReference type="PROSITE" id="PS50006">
    <property type="entry name" value="FHA_DOMAIN"/>
    <property type="match status" value="1"/>
</dbReference>
<dbReference type="GO" id="GO:0071339">
    <property type="term" value="C:MLL1 complex"/>
    <property type="evidence" value="ECO:0007669"/>
    <property type="project" value="InterPro"/>
</dbReference>